<dbReference type="SUPFAM" id="SSF81653">
    <property type="entry name" value="Calcium ATPase, transduction domain A"/>
    <property type="match status" value="1"/>
</dbReference>
<dbReference type="PROSITE" id="PS00154">
    <property type="entry name" value="ATPASE_E1_E2"/>
    <property type="match status" value="1"/>
</dbReference>
<dbReference type="InterPro" id="IPR059000">
    <property type="entry name" value="ATPase_P-type_domA"/>
</dbReference>
<dbReference type="AlphaFoldDB" id="A0AAN8YX07"/>
<feature type="domain" description="P-type ATPase A" evidence="20">
    <location>
        <begin position="213"/>
        <end position="312"/>
    </location>
</feature>
<comment type="catalytic activity">
    <reaction evidence="17 19">
        <text>Ca(2+)(in) + ATP + H2O = Ca(2+)(out) + ADP + phosphate + H(+)</text>
        <dbReference type="Rhea" id="RHEA:18105"/>
        <dbReference type="ChEBI" id="CHEBI:15377"/>
        <dbReference type="ChEBI" id="CHEBI:15378"/>
        <dbReference type="ChEBI" id="CHEBI:29108"/>
        <dbReference type="ChEBI" id="CHEBI:30616"/>
        <dbReference type="ChEBI" id="CHEBI:43474"/>
        <dbReference type="ChEBI" id="CHEBI:456216"/>
        <dbReference type="EC" id="7.2.2.10"/>
    </reaction>
</comment>
<keyword evidence="5 19" id="KW-0812">Transmembrane</keyword>
<dbReference type="NCBIfam" id="TIGR01494">
    <property type="entry name" value="ATPase_P-type"/>
    <property type="match status" value="3"/>
</dbReference>
<comment type="caution">
    <text evidence="19">Lacks conserved residue(s) required for the propagation of feature annotation.</text>
</comment>
<dbReference type="EC" id="7.2.2.10" evidence="19"/>
<dbReference type="GO" id="GO:0005886">
    <property type="term" value="C:plasma membrane"/>
    <property type="evidence" value="ECO:0007669"/>
    <property type="project" value="TreeGrafter"/>
</dbReference>
<evidence type="ECO:0000256" key="5">
    <source>
        <dbReference type="ARBA" id="ARBA00022692"/>
    </source>
</evidence>
<evidence type="ECO:0000259" key="21">
    <source>
        <dbReference type="Pfam" id="PF00689"/>
    </source>
</evidence>
<dbReference type="FunFam" id="2.70.150.10:FF:000006">
    <property type="entry name" value="Calcium-transporting ATPase"/>
    <property type="match status" value="1"/>
</dbReference>
<dbReference type="GO" id="GO:0005524">
    <property type="term" value="F:ATP binding"/>
    <property type="evidence" value="ECO:0007669"/>
    <property type="project" value="UniProtKB-KW"/>
</dbReference>
<feature type="transmembrane region" description="Helical" evidence="19">
    <location>
        <begin position="942"/>
        <end position="960"/>
    </location>
</feature>
<dbReference type="GO" id="GO:0005516">
    <property type="term" value="F:calmodulin binding"/>
    <property type="evidence" value="ECO:0007669"/>
    <property type="project" value="UniProtKB-KW"/>
</dbReference>
<keyword evidence="10" id="KW-0460">Magnesium</keyword>
<dbReference type="CDD" id="cd02081">
    <property type="entry name" value="P-type_ATPase_Ca_PMCA-like"/>
    <property type="match status" value="1"/>
</dbReference>
<evidence type="ECO:0000259" key="22">
    <source>
        <dbReference type="Pfam" id="PF00690"/>
    </source>
</evidence>
<dbReference type="Pfam" id="PF00690">
    <property type="entry name" value="Cation_ATPase_N"/>
    <property type="match status" value="1"/>
</dbReference>
<dbReference type="Gene3D" id="1.20.1110.10">
    <property type="entry name" value="Calcium-transporting ATPase, transmembrane domain"/>
    <property type="match status" value="1"/>
</dbReference>
<evidence type="ECO:0000256" key="7">
    <source>
        <dbReference type="ARBA" id="ARBA00022741"/>
    </source>
</evidence>
<dbReference type="Pfam" id="PF00122">
    <property type="entry name" value="E1-E2_ATPase"/>
    <property type="match status" value="1"/>
</dbReference>
<keyword evidence="11" id="KW-0112">Calmodulin-binding</keyword>
<dbReference type="PRINTS" id="PR00119">
    <property type="entry name" value="CATATPASE"/>
</dbReference>
<evidence type="ECO:0000256" key="14">
    <source>
        <dbReference type="ARBA" id="ARBA00022990"/>
    </source>
</evidence>
<comment type="similarity">
    <text evidence="2 19">Belongs to the cation transport ATPase (P-type) (TC 3.A.3) family. Type IIB subfamily.</text>
</comment>
<dbReference type="InterPro" id="IPR006408">
    <property type="entry name" value="P-type_ATPase_IIB"/>
</dbReference>
<keyword evidence="15 19" id="KW-0406">Ion transport</keyword>
<feature type="transmembrane region" description="Helical" evidence="19">
    <location>
        <begin position="972"/>
        <end position="992"/>
    </location>
</feature>
<keyword evidence="24" id="KW-1185">Reference proteome</keyword>
<evidence type="ECO:0000256" key="15">
    <source>
        <dbReference type="ARBA" id="ARBA00023065"/>
    </source>
</evidence>
<evidence type="ECO:0000256" key="16">
    <source>
        <dbReference type="ARBA" id="ARBA00023136"/>
    </source>
</evidence>
<evidence type="ECO:0000256" key="6">
    <source>
        <dbReference type="ARBA" id="ARBA00022723"/>
    </source>
</evidence>
<dbReference type="FunFam" id="3.40.1110.10:FF:000013">
    <property type="entry name" value="Calcium-transporting ATPase"/>
    <property type="match status" value="1"/>
</dbReference>
<proteinExistence type="inferred from homology"/>
<evidence type="ECO:0000313" key="23">
    <source>
        <dbReference type="EMBL" id="KAK6915435.1"/>
    </source>
</evidence>
<dbReference type="InterPro" id="IPR006068">
    <property type="entry name" value="ATPase_P-typ_cation-transptr_C"/>
</dbReference>
<dbReference type="InterPro" id="IPR001757">
    <property type="entry name" value="P_typ_ATPase"/>
</dbReference>
<comment type="function">
    <text evidence="18">This magnesium-dependent enzyme catalyzes the hydrolysis of ATP coupled with the translocation of calcium from the cytosol out of the cell or into organelles.</text>
</comment>
<dbReference type="SUPFAM" id="SSF81665">
    <property type="entry name" value="Calcium ATPase, transmembrane domain M"/>
    <property type="match status" value="1"/>
</dbReference>
<dbReference type="InterPro" id="IPR044492">
    <property type="entry name" value="P_typ_ATPase_HD_dom"/>
</dbReference>
<dbReference type="Pfam" id="PF13246">
    <property type="entry name" value="Cation_ATPase"/>
    <property type="match status" value="1"/>
</dbReference>
<keyword evidence="12" id="KW-1278">Translocase</keyword>
<dbReference type="InterPro" id="IPR023214">
    <property type="entry name" value="HAD_sf"/>
</dbReference>
<evidence type="ECO:0000256" key="17">
    <source>
        <dbReference type="ARBA" id="ARBA00048694"/>
    </source>
</evidence>
<dbReference type="FunFam" id="1.20.1110.10:FF:000039">
    <property type="entry name" value="Calcium-transporting ATPase"/>
    <property type="match status" value="1"/>
</dbReference>
<dbReference type="FunFam" id="3.40.50.1000:FF:000018">
    <property type="entry name" value="Calcium-transporting ATPase"/>
    <property type="match status" value="1"/>
</dbReference>
<dbReference type="GO" id="GO:0005388">
    <property type="term" value="F:P-type calcium transporter activity"/>
    <property type="evidence" value="ECO:0007669"/>
    <property type="project" value="UniProtKB-EC"/>
</dbReference>
<dbReference type="NCBIfam" id="TIGR01517">
    <property type="entry name" value="ATPase-IIB_Ca"/>
    <property type="match status" value="1"/>
</dbReference>
<comment type="caution">
    <text evidence="23">The sequence shown here is derived from an EMBL/GenBank/DDBJ whole genome shotgun (WGS) entry which is preliminary data.</text>
</comment>
<feature type="transmembrane region" description="Helical" evidence="19">
    <location>
        <begin position="178"/>
        <end position="197"/>
    </location>
</feature>
<keyword evidence="7 19" id="KW-0547">Nucleotide-binding</keyword>
<dbReference type="InterPro" id="IPR023299">
    <property type="entry name" value="ATPase_P-typ_cyto_dom_N"/>
</dbReference>
<protein>
    <recommendedName>
        <fullName evidence="19">Calcium-transporting ATPase</fullName>
        <ecNumber evidence="19">7.2.2.10</ecNumber>
    </recommendedName>
</protein>
<evidence type="ECO:0000256" key="11">
    <source>
        <dbReference type="ARBA" id="ARBA00022860"/>
    </source>
</evidence>
<keyword evidence="4 19" id="KW-0109">Calcium transport</keyword>
<organism evidence="23 24">
    <name type="scientific">Dillenia turbinata</name>
    <dbReference type="NCBI Taxonomy" id="194707"/>
    <lineage>
        <taxon>Eukaryota</taxon>
        <taxon>Viridiplantae</taxon>
        <taxon>Streptophyta</taxon>
        <taxon>Embryophyta</taxon>
        <taxon>Tracheophyta</taxon>
        <taxon>Spermatophyta</taxon>
        <taxon>Magnoliopsida</taxon>
        <taxon>eudicotyledons</taxon>
        <taxon>Gunneridae</taxon>
        <taxon>Pentapetalae</taxon>
        <taxon>Dilleniales</taxon>
        <taxon>Dilleniaceae</taxon>
        <taxon>Dillenia</taxon>
    </lineage>
</organism>
<evidence type="ECO:0000256" key="12">
    <source>
        <dbReference type="ARBA" id="ARBA00022967"/>
    </source>
</evidence>
<evidence type="ECO:0000256" key="3">
    <source>
        <dbReference type="ARBA" id="ARBA00022448"/>
    </source>
</evidence>
<dbReference type="PANTHER" id="PTHR24093:SF509">
    <property type="entry name" value="CALCIUM-TRANSPORTING ATPASE"/>
    <property type="match status" value="1"/>
</dbReference>
<accession>A0AAN8YX07</accession>
<evidence type="ECO:0000256" key="13">
    <source>
        <dbReference type="ARBA" id="ARBA00022989"/>
    </source>
</evidence>
<evidence type="ECO:0000256" key="19">
    <source>
        <dbReference type="RuleBase" id="RU361146"/>
    </source>
</evidence>
<feature type="domain" description="Cation-transporting P-type ATPase C-terminal" evidence="21">
    <location>
        <begin position="825"/>
        <end position="994"/>
    </location>
</feature>
<dbReference type="SFLD" id="SFLDS00003">
    <property type="entry name" value="Haloacid_Dehalogenase"/>
    <property type="match status" value="1"/>
</dbReference>
<evidence type="ECO:0000256" key="2">
    <source>
        <dbReference type="ARBA" id="ARBA00006124"/>
    </source>
</evidence>
<evidence type="ECO:0000259" key="20">
    <source>
        <dbReference type="Pfam" id="PF00122"/>
    </source>
</evidence>
<evidence type="ECO:0000256" key="18">
    <source>
        <dbReference type="ARBA" id="ARBA00053300"/>
    </source>
</evidence>
<keyword evidence="3 19" id="KW-0813">Transport</keyword>
<comment type="function">
    <text evidence="19">Catalyzes the hydrolysis of ATP coupled with the transport of calcium.</text>
</comment>
<feature type="transmembrane region" description="Helical" evidence="19">
    <location>
        <begin position="383"/>
        <end position="409"/>
    </location>
</feature>
<keyword evidence="8 19" id="KW-0106">Calcium</keyword>
<feature type="transmembrane region" description="Helical" evidence="19">
    <location>
        <begin position="149"/>
        <end position="166"/>
    </location>
</feature>
<feature type="domain" description="Cation-transporting P-type ATPase N-terminal" evidence="22">
    <location>
        <begin position="95"/>
        <end position="161"/>
    </location>
</feature>
<gene>
    <name evidence="23" type="ORF">RJ641_020552</name>
</gene>
<dbReference type="InterPro" id="IPR008250">
    <property type="entry name" value="ATPase_P-typ_transduc_dom_A_sf"/>
</dbReference>
<dbReference type="EMBL" id="JBAMMX010000025">
    <property type="protein sequence ID" value="KAK6915435.1"/>
    <property type="molecule type" value="Genomic_DNA"/>
</dbReference>
<dbReference type="SFLD" id="SFLDF00027">
    <property type="entry name" value="p-type_atpase"/>
    <property type="match status" value="1"/>
</dbReference>
<dbReference type="InterPro" id="IPR018303">
    <property type="entry name" value="ATPase_P-typ_P_site"/>
</dbReference>
<dbReference type="InterPro" id="IPR023298">
    <property type="entry name" value="ATPase_P-typ_TM_dom_sf"/>
</dbReference>
<keyword evidence="6" id="KW-0479">Metal-binding</keyword>
<dbReference type="SFLD" id="SFLDG00002">
    <property type="entry name" value="C1.7:_P-type_atpase_like"/>
    <property type="match status" value="1"/>
</dbReference>
<evidence type="ECO:0000313" key="24">
    <source>
        <dbReference type="Proteomes" id="UP001370490"/>
    </source>
</evidence>
<dbReference type="Gene3D" id="2.70.150.10">
    <property type="entry name" value="Calcium-transporting ATPase, cytoplasmic transduction domain A"/>
    <property type="match status" value="1"/>
</dbReference>
<dbReference type="SUPFAM" id="SSF81660">
    <property type="entry name" value="Metal cation-transporting ATPase, ATP-binding domain N"/>
    <property type="match status" value="1"/>
</dbReference>
<dbReference type="Gene3D" id="3.40.1110.10">
    <property type="entry name" value="Calcium-transporting ATPase, cytoplasmic domain N"/>
    <property type="match status" value="1"/>
</dbReference>
<evidence type="ECO:0000256" key="4">
    <source>
        <dbReference type="ARBA" id="ARBA00022568"/>
    </source>
</evidence>
<keyword evidence="13 19" id="KW-1133">Transmembrane helix</keyword>
<keyword evidence="9 19" id="KW-0067">ATP-binding</keyword>
<evidence type="ECO:0000256" key="10">
    <source>
        <dbReference type="ARBA" id="ARBA00022842"/>
    </source>
</evidence>
<dbReference type="Proteomes" id="UP001370490">
    <property type="component" value="Unassembled WGS sequence"/>
</dbReference>
<reference evidence="23 24" key="1">
    <citation type="submission" date="2023-12" db="EMBL/GenBank/DDBJ databases">
        <title>A high-quality genome assembly for Dillenia turbinata (Dilleniales).</title>
        <authorList>
            <person name="Chanderbali A."/>
        </authorList>
    </citation>
    <scope>NUCLEOTIDE SEQUENCE [LARGE SCALE GENOMIC DNA]</scope>
    <source>
        <strain evidence="23">LSX21</strain>
        <tissue evidence="23">Leaf</tissue>
    </source>
</reference>
<comment type="subcellular location">
    <subcellularLocation>
        <location evidence="1 19">Membrane</location>
        <topology evidence="1 19">Multi-pass membrane protein</topology>
    </subcellularLocation>
</comment>
<keyword evidence="14" id="KW-0007">Acetylation</keyword>
<dbReference type="GO" id="GO:0046872">
    <property type="term" value="F:metal ion binding"/>
    <property type="evidence" value="ECO:0007669"/>
    <property type="project" value="UniProtKB-KW"/>
</dbReference>
<evidence type="ECO:0000256" key="1">
    <source>
        <dbReference type="ARBA" id="ARBA00004141"/>
    </source>
</evidence>
<dbReference type="GO" id="GO:0016887">
    <property type="term" value="F:ATP hydrolysis activity"/>
    <property type="evidence" value="ECO:0007669"/>
    <property type="project" value="InterPro"/>
</dbReference>
<dbReference type="PRINTS" id="PR00120">
    <property type="entry name" value="HATPASE"/>
</dbReference>
<dbReference type="SUPFAM" id="SSF56784">
    <property type="entry name" value="HAD-like"/>
    <property type="match status" value="1"/>
</dbReference>
<dbReference type="InterPro" id="IPR036412">
    <property type="entry name" value="HAD-like_sf"/>
</dbReference>
<dbReference type="PANTHER" id="PTHR24093">
    <property type="entry name" value="CATION TRANSPORTING ATPASE"/>
    <property type="match status" value="1"/>
</dbReference>
<keyword evidence="16 19" id="KW-0472">Membrane</keyword>
<dbReference type="Gene3D" id="3.40.50.1000">
    <property type="entry name" value="HAD superfamily/HAD-like"/>
    <property type="match status" value="1"/>
</dbReference>
<dbReference type="InterPro" id="IPR004014">
    <property type="entry name" value="ATPase_P-typ_cation-transptr_N"/>
</dbReference>
<name>A0AAN8YX07_9MAGN</name>
<sequence length="1003" mass="110721">MFSTKKGVTAKPQQRWRLAFNAVYFTRILTSIPKKVIRENTQFIAGLIRSPSYVAIDVQPADNDQEHLPLLSIDQKTLTEIVKEKNMERLSQCGGVKKLVEVLETDEKDGIRCSSADLVHRIDVFGSNRYKKPPPISFLSFVYEAFKDTTIVILLACAFLSLGFGIKQDGLKEGWYDGGSIIVAVLLVIAVSSVSNFKQCRQFEKLSSQTDDIQVEVVRQGRCQDISVFDIVVGDIVCLSTGDQVPADGLFLDGYSLKVDESSMTGESDHVEINEGHNPFLFSGTKVTDGYGHMLVTSVGMNTAWGELMSTINRDLNEQTPLQGRLNKLTSYIGKVGLSVAFLVLVVMVIRYFTGNTEDDMGKREYTPGKTKFGDVMDSVVDMVTAAVTIIVVAIPEGLPLAVTLTLAYSMKRMMADNAMVRRLSACETMGSATTICTDKTGTLTLNEMRVTEFWLGKEALEVKASTEIASNVRELLLQGVCLNTTGTIYKAHSASVPEISGSPTEKAILSWAALDMDMDMDEITKGCEVIYVETFNSEKKRSGVLNRIKNDNTVHTHWKGAAEMVLAMCSDYYERDGRIRAMDDDDRRQFQTIIQSMAAKSLRCIALGHKRSAEVDGEINQELEESGVTLLGFLGLKDPCRPGLRAAVESCRNAGVNIKMVTGDNPFTAKAIALECGILKTDENLENEAVIEGVTFRNYSPEERMDKIEKIKVMARSSPFDKLLMVQCLKEKGHVVAVTGDGTNDAPALKEADVGLSMGIQGTEVAKESSDIVILDDNFTSVVTVLRWGRCVYNNIQKFIQFQLTVNVAALAINFAAAVSSGKVPLTAVQLLWVNLIMDTLGALALATEQPTNDLMANPPVGWSEPLITKVMWRNLIAQALYQITVLLTLQFKGQSIFGVSEKVKETLIFNTFVLCQVFNEFNARRLEKKNIFSGIHKNRLFLGIIAITVVLQVVMIEFLKQFASTERLSWGQWGVCIAIAALSWPIGWLVKCIPVSSCHLY</sequence>
<dbReference type="Pfam" id="PF00689">
    <property type="entry name" value="Cation_ATPase_C"/>
    <property type="match status" value="1"/>
</dbReference>
<evidence type="ECO:0000256" key="8">
    <source>
        <dbReference type="ARBA" id="ARBA00022837"/>
    </source>
</evidence>
<evidence type="ECO:0000256" key="9">
    <source>
        <dbReference type="ARBA" id="ARBA00022840"/>
    </source>
</evidence>
<feature type="transmembrane region" description="Helical" evidence="19">
    <location>
        <begin position="332"/>
        <end position="353"/>
    </location>
</feature>